<organism evidence="2 3">
    <name type="scientific">Nocardia arthritidis</name>
    <dbReference type="NCBI Taxonomy" id="228602"/>
    <lineage>
        <taxon>Bacteria</taxon>
        <taxon>Bacillati</taxon>
        <taxon>Actinomycetota</taxon>
        <taxon>Actinomycetes</taxon>
        <taxon>Mycobacteriales</taxon>
        <taxon>Nocardiaceae</taxon>
        <taxon>Nocardia</taxon>
    </lineage>
</organism>
<dbReference type="KEGG" id="nah:F5544_27120"/>
<feature type="domain" description="HTH cro/C1-type" evidence="1">
    <location>
        <begin position="94"/>
        <end position="147"/>
    </location>
</feature>
<dbReference type="Pfam" id="PF01381">
    <property type="entry name" value="HTH_3"/>
    <property type="match status" value="1"/>
</dbReference>
<name>A0A6G9YJB2_9NOCA</name>
<evidence type="ECO:0000259" key="1">
    <source>
        <dbReference type="PROSITE" id="PS50943"/>
    </source>
</evidence>
<dbReference type="CDD" id="cd00093">
    <property type="entry name" value="HTH_XRE"/>
    <property type="match status" value="1"/>
</dbReference>
<protein>
    <submittedName>
        <fullName evidence="2">Helix-turn-helix domain-containing protein</fullName>
    </submittedName>
</protein>
<dbReference type="Proteomes" id="UP000503540">
    <property type="component" value="Chromosome"/>
</dbReference>
<dbReference type="AlphaFoldDB" id="A0A6G9YJB2"/>
<sequence>MWMATASSLTCSMSGYRLARASLADMVVMGAFLSQRHHNGTGFRYESTEGTSRGRVAMSSFTKWDRDAYHKRVGAEEAARRRAEIMAEQWGHQLAEERRRLGYTQAGLAELMGVTPGRVSQIERGKVATVGAISAYVAALGGKLELLADIGGHLLRLPTHPAA</sequence>
<gene>
    <name evidence="2" type="ORF">F5544_27120</name>
</gene>
<dbReference type="EMBL" id="CP046172">
    <property type="protein sequence ID" value="QIS13278.1"/>
    <property type="molecule type" value="Genomic_DNA"/>
</dbReference>
<dbReference type="PROSITE" id="PS50943">
    <property type="entry name" value="HTH_CROC1"/>
    <property type="match status" value="1"/>
</dbReference>
<accession>A0A6G9YJB2</accession>
<keyword evidence="3" id="KW-1185">Reference proteome</keyword>
<reference evidence="2 3" key="1">
    <citation type="journal article" date="2019" name="ACS Chem. Biol.">
        <title>Identification and Mobilization of a Cryptic Antibiotic Biosynthesis Gene Locus from a Human-Pathogenic Nocardia Isolate.</title>
        <authorList>
            <person name="Herisse M."/>
            <person name="Ishida K."/>
            <person name="Porter J.L."/>
            <person name="Howden B."/>
            <person name="Hertweck C."/>
            <person name="Stinear T.P."/>
            <person name="Pidot S.J."/>
        </authorList>
    </citation>
    <scope>NUCLEOTIDE SEQUENCE [LARGE SCALE GENOMIC DNA]</scope>
    <source>
        <strain evidence="2 3">AUSMDU00012717</strain>
    </source>
</reference>
<dbReference type="SMART" id="SM00530">
    <property type="entry name" value="HTH_XRE"/>
    <property type="match status" value="1"/>
</dbReference>
<proteinExistence type="predicted"/>
<evidence type="ECO:0000313" key="2">
    <source>
        <dbReference type="EMBL" id="QIS13278.1"/>
    </source>
</evidence>
<dbReference type="InterPro" id="IPR001387">
    <property type="entry name" value="Cro/C1-type_HTH"/>
</dbReference>
<dbReference type="GO" id="GO:0003677">
    <property type="term" value="F:DNA binding"/>
    <property type="evidence" value="ECO:0007669"/>
    <property type="project" value="InterPro"/>
</dbReference>
<dbReference type="Gene3D" id="1.10.260.40">
    <property type="entry name" value="lambda repressor-like DNA-binding domains"/>
    <property type="match status" value="1"/>
</dbReference>
<dbReference type="SUPFAM" id="SSF47413">
    <property type="entry name" value="lambda repressor-like DNA-binding domains"/>
    <property type="match status" value="1"/>
</dbReference>
<evidence type="ECO:0000313" key="3">
    <source>
        <dbReference type="Proteomes" id="UP000503540"/>
    </source>
</evidence>
<dbReference type="InterPro" id="IPR010982">
    <property type="entry name" value="Lambda_DNA-bd_dom_sf"/>
</dbReference>